<reference evidence="1 2" key="1">
    <citation type="submission" date="2024-01" db="EMBL/GenBank/DDBJ databases">
        <title>The complete chloroplast genome sequence of Lithospermum erythrorhizon: insights into the phylogenetic relationship among Boraginaceae species and the maternal lineages of purple gromwells.</title>
        <authorList>
            <person name="Okada T."/>
            <person name="Watanabe K."/>
        </authorList>
    </citation>
    <scope>NUCLEOTIDE SEQUENCE [LARGE SCALE GENOMIC DNA]</scope>
</reference>
<name>A0AAV3PDI3_LITER</name>
<evidence type="ECO:0000313" key="2">
    <source>
        <dbReference type="Proteomes" id="UP001454036"/>
    </source>
</evidence>
<comment type="caution">
    <text evidence="1">The sequence shown here is derived from an EMBL/GenBank/DDBJ whole genome shotgun (WGS) entry which is preliminary data.</text>
</comment>
<protein>
    <recommendedName>
        <fullName evidence="3">Reverse transcriptase zinc-binding domain-containing protein</fullName>
    </recommendedName>
</protein>
<gene>
    <name evidence="1" type="ORF">LIER_36974</name>
</gene>
<dbReference type="EMBL" id="BAABME010017332">
    <property type="protein sequence ID" value="GAA0149689.1"/>
    <property type="molecule type" value="Genomic_DNA"/>
</dbReference>
<keyword evidence="2" id="KW-1185">Reference proteome</keyword>
<dbReference type="AlphaFoldDB" id="A0AAV3PDI3"/>
<accession>A0AAV3PDI3</accession>
<sequence length="171" mass="19622">MFMLDFEPLGGSGLLCNGRFNNFLLMEAFITSTCNVVNELTWSLCTLRDTLVAAYGSRVEAIEGLEGCCVGDKLVSKLIYEKLCTYRVKRPWMSAIWKGFITPKYSFVVWLTCRTVWKGIRDWLGIRRDMSTIDSSIKWILKEHIGGRLVSRTIRLAFCCAVYIIWLARNV</sequence>
<organism evidence="1 2">
    <name type="scientific">Lithospermum erythrorhizon</name>
    <name type="common">Purple gromwell</name>
    <name type="synonym">Lithospermum officinale var. erythrorhizon</name>
    <dbReference type="NCBI Taxonomy" id="34254"/>
    <lineage>
        <taxon>Eukaryota</taxon>
        <taxon>Viridiplantae</taxon>
        <taxon>Streptophyta</taxon>
        <taxon>Embryophyta</taxon>
        <taxon>Tracheophyta</taxon>
        <taxon>Spermatophyta</taxon>
        <taxon>Magnoliopsida</taxon>
        <taxon>eudicotyledons</taxon>
        <taxon>Gunneridae</taxon>
        <taxon>Pentapetalae</taxon>
        <taxon>asterids</taxon>
        <taxon>lamiids</taxon>
        <taxon>Boraginales</taxon>
        <taxon>Boraginaceae</taxon>
        <taxon>Boraginoideae</taxon>
        <taxon>Lithospermeae</taxon>
        <taxon>Lithospermum</taxon>
    </lineage>
</organism>
<proteinExistence type="predicted"/>
<evidence type="ECO:0008006" key="3">
    <source>
        <dbReference type="Google" id="ProtNLM"/>
    </source>
</evidence>
<evidence type="ECO:0000313" key="1">
    <source>
        <dbReference type="EMBL" id="GAA0149689.1"/>
    </source>
</evidence>
<dbReference type="Proteomes" id="UP001454036">
    <property type="component" value="Unassembled WGS sequence"/>
</dbReference>